<dbReference type="Proteomes" id="UP001139336">
    <property type="component" value="Unassembled WGS sequence"/>
</dbReference>
<dbReference type="GO" id="GO:0004386">
    <property type="term" value="F:helicase activity"/>
    <property type="evidence" value="ECO:0007669"/>
    <property type="project" value="UniProtKB-KW"/>
</dbReference>
<keyword evidence="3 8" id="KW-0347">Helicase</keyword>
<evidence type="ECO:0000256" key="3">
    <source>
        <dbReference type="ARBA" id="ARBA00022806"/>
    </source>
</evidence>
<dbReference type="RefSeq" id="WP_236118443.1">
    <property type="nucleotide sequence ID" value="NZ_JAKGSI010000002.1"/>
</dbReference>
<dbReference type="InterPro" id="IPR012961">
    <property type="entry name" value="Ski2/MTR4_C"/>
</dbReference>
<dbReference type="PROSITE" id="PS51192">
    <property type="entry name" value="HELICASE_ATP_BIND_1"/>
    <property type="match status" value="1"/>
</dbReference>
<dbReference type="InterPro" id="IPR058621">
    <property type="entry name" value="SH3_HelY"/>
</dbReference>
<dbReference type="EMBL" id="JAKGSI010000002">
    <property type="protein sequence ID" value="MCF4006659.1"/>
    <property type="molecule type" value="Genomic_DNA"/>
</dbReference>
<accession>A0A9X1QSC9</accession>
<keyword evidence="9" id="KW-1185">Reference proteome</keyword>
<feature type="coiled-coil region" evidence="5">
    <location>
        <begin position="470"/>
        <end position="497"/>
    </location>
</feature>
<keyword evidence="5" id="KW-0175">Coiled coil</keyword>
<dbReference type="Pfam" id="PF00271">
    <property type="entry name" value="Helicase_C"/>
    <property type="match status" value="1"/>
</dbReference>
<dbReference type="Pfam" id="PF00270">
    <property type="entry name" value="DEAD"/>
    <property type="match status" value="1"/>
</dbReference>
<dbReference type="Gene3D" id="1.10.3380.30">
    <property type="match status" value="1"/>
</dbReference>
<dbReference type="GO" id="GO:0016787">
    <property type="term" value="F:hydrolase activity"/>
    <property type="evidence" value="ECO:0007669"/>
    <property type="project" value="UniProtKB-KW"/>
</dbReference>
<feature type="domain" description="Helicase ATP-binding" evidence="6">
    <location>
        <begin position="24"/>
        <end position="182"/>
    </location>
</feature>
<evidence type="ECO:0000256" key="2">
    <source>
        <dbReference type="ARBA" id="ARBA00022801"/>
    </source>
</evidence>
<evidence type="ECO:0000259" key="7">
    <source>
        <dbReference type="PROSITE" id="PS51194"/>
    </source>
</evidence>
<dbReference type="Gene3D" id="3.40.50.300">
    <property type="entry name" value="P-loop containing nucleotide triphosphate hydrolases"/>
    <property type="match status" value="2"/>
</dbReference>
<keyword evidence="4" id="KW-0067">ATP-binding</keyword>
<evidence type="ECO:0000313" key="8">
    <source>
        <dbReference type="EMBL" id="MCF4006659.1"/>
    </source>
</evidence>
<dbReference type="PANTHER" id="PTHR12131:SF1">
    <property type="entry name" value="ATP-DEPENDENT RNA HELICASE SUPV3L1, MITOCHONDRIAL-RELATED"/>
    <property type="match status" value="1"/>
</dbReference>
<dbReference type="SUPFAM" id="SSF52540">
    <property type="entry name" value="P-loop containing nucleoside triphosphate hydrolases"/>
    <property type="match status" value="1"/>
</dbReference>
<evidence type="ECO:0000259" key="6">
    <source>
        <dbReference type="PROSITE" id="PS51192"/>
    </source>
</evidence>
<dbReference type="SMART" id="SM00487">
    <property type="entry name" value="DEXDc"/>
    <property type="match status" value="1"/>
</dbReference>
<dbReference type="InterPro" id="IPR001650">
    <property type="entry name" value="Helicase_C-like"/>
</dbReference>
<evidence type="ECO:0000256" key="5">
    <source>
        <dbReference type="SAM" id="Coils"/>
    </source>
</evidence>
<organism evidence="8 9">
    <name type="scientific">Corynebacterium uropygiale</name>
    <dbReference type="NCBI Taxonomy" id="1775911"/>
    <lineage>
        <taxon>Bacteria</taxon>
        <taxon>Bacillati</taxon>
        <taxon>Actinomycetota</taxon>
        <taxon>Actinomycetes</taxon>
        <taxon>Mycobacteriales</taxon>
        <taxon>Corynebacteriaceae</taxon>
        <taxon>Corynebacterium</taxon>
    </lineage>
</organism>
<dbReference type="InterPro" id="IPR011545">
    <property type="entry name" value="DEAD/DEAH_box_helicase_dom"/>
</dbReference>
<evidence type="ECO:0000313" key="9">
    <source>
        <dbReference type="Proteomes" id="UP001139336"/>
    </source>
</evidence>
<sequence length="897" mass="100059">MATFLEEFVRGLSFPLDHFQYEACRHIEDGQGVLVCAPTGSGKTVVGEFAVAQALSQGTTCFYTTPIKALSNQKFHDLVATYGEESVGLLTGDVSLNPDAPIVVMTTEVLRNMIYSQSRRLDRLSHVVMDEIHYLADRSRGAVWEEVILNLDESVVLIGLSATVSNAEEFGRWLTEVRGDTAIIVAEHRPVPLHQWMMMGSRVYPLFEEESPDSTARPRVNPRLLEAAERSESRGRRRVPIGRPQAIAALGHHDMLPAIFFIFSRAGCDGALYQCLRSKTVLTTQEEAEEIERLVDTGIADVAPEDLEVLDFRRWRAALSRGFAAHHAGMLPAFRHIVEELFSRGLIKVVFATETLALGINMPARTVVLEKLVKFNGEAHVDLTPGEYTQLTGRAGRRGIDVQGHAVVEWTPDIDPRAVAGLASTRTYPLNSTFRPGYNMTVNLLATMDYEAAVSLIQQSFAQFQSDGAIVAEARSIERLQGTLQEVEAQLHRELEHCAPELLDDEDAASLITEYMGIRRDLSTAEREQRRRGLTERHREITTLFARLNYGDVIAMPGAKRPVLAVVVQPAQRPNDPRPLVISEQGWCGRLAAGEFGNPPVIVGTMKLPRGMAKPGRKNTRYVLDHFRRHHYNRPKKLRQRARIKQSAEVKRLRAALRSHPVHHWPRDEREFLARSADRVVEIRQEIARREKKIDGASDTLARVFERITTMLTELGYLRTEEGQVTVTEEGERLAQLHHPSDLLVAQCLRKGVWEGLDPAELAAVAALCTFENRRDTGGEEVEVPTEPLAAAMNATESLWNDLVTEEQRHGLALTRMPESGLCTAIHQWTAGAPLEYCLAAAHASGSELTPGDFVRWCRQVVDLLRQIEKGSPSEDLRRAARKAVGAIQRGVVSLDL</sequence>
<dbReference type="CDD" id="cd18795">
    <property type="entry name" value="SF2_C_Ski2"/>
    <property type="match status" value="1"/>
</dbReference>
<reference evidence="8" key="1">
    <citation type="submission" date="2022-01" db="EMBL/GenBank/DDBJ databases">
        <title>Corynebacterium sp. nov isolated from isolated from the feces of the greater white-fronted geese (Anser albifrons) at Poyang Lake, PR China.</title>
        <authorList>
            <person name="Liu Q."/>
        </authorList>
    </citation>
    <scope>NUCLEOTIDE SEQUENCE</scope>
    <source>
        <strain evidence="8">JCM 32435</strain>
    </source>
</reference>
<dbReference type="PROSITE" id="PS51194">
    <property type="entry name" value="HELICASE_CTER"/>
    <property type="match status" value="1"/>
</dbReference>
<comment type="caution">
    <text evidence="8">The sequence shown here is derived from an EMBL/GenBank/DDBJ whole genome shotgun (WGS) entry which is preliminary data.</text>
</comment>
<keyword evidence="1" id="KW-0547">Nucleotide-binding</keyword>
<protein>
    <submittedName>
        <fullName evidence="8">DEAD/DEAH box helicase</fullName>
    </submittedName>
</protein>
<dbReference type="Pfam" id="PF26090">
    <property type="entry name" value="SH3_HelY"/>
    <property type="match status" value="1"/>
</dbReference>
<dbReference type="AlphaFoldDB" id="A0A9X1QSC9"/>
<dbReference type="SMART" id="SM00490">
    <property type="entry name" value="HELICc"/>
    <property type="match status" value="1"/>
</dbReference>
<dbReference type="SMART" id="SM01142">
    <property type="entry name" value="DSHCT"/>
    <property type="match status" value="1"/>
</dbReference>
<dbReference type="InterPro" id="IPR014001">
    <property type="entry name" value="Helicase_ATP-bd"/>
</dbReference>
<dbReference type="GO" id="GO:0055087">
    <property type="term" value="C:Ski complex"/>
    <property type="evidence" value="ECO:0007669"/>
    <property type="project" value="TreeGrafter"/>
</dbReference>
<dbReference type="GO" id="GO:0005524">
    <property type="term" value="F:ATP binding"/>
    <property type="evidence" value="ECO:0007669"/>
    <property type="project" value="UniProtKB-KW"/>
</dbReference>
<dbReference type="Pfam" id="PF08148">
    <property type="entry name" value="DSHCT"/>
    <property type="match status" value="1"/>
</dbReference>
<dbReference type="GO" id="GO:0003676">
    <property type="term" value="F:nucleic acid binding"/>
    <property type="evidence" value="ECO:0007669"/>
    <property type="project" value="InterPro"/>
</dbReference>
<dbReference type="InterPro" id="IPR027417">
    <property type="entry name" value="P-loop_NTPase"/>
</dbReference>
<name>A0A9X1QSC9_9CORY</name>
<dbReference type="PANTHER" id="PTHR12131">
    <property type="entry name" value="ATP-DEPENDENT RNA AND DNA HELICASE"/>
    <property type="match status" value="1"/>
</dbReference>
<gene>
    <name evidence="8" type="ORF">L1O03_05630</name>
</gene>
<evidence type="ECO:0000256" key="4">
    <source>
        <dbReference type="ARBA" id="ARBA00022840"/>
    </source>
</evidence>
<dbReference type="GO" id="GO:0070478">
    <property type="term" value="P:nuclear-transcribed mRNA catabolic process, 3'-5' exonucleolytic nonsense-mediated decay"/>
    <property type="evidence" value="ECO:0007669"/>
    <property type="project" value="TreeGrafter"/>
</dbReference>
<evidence type="ECO:0000256" key="1">
    <source>
        <dbReference type="ARBA" id="ARBA00022741"/>
    </source>
</evidence>
<proteinExistence type="predicted"/>
<keyword evidence="2" id="KW-0378">Hydrolase</keyword>
<feature type="domain" description="Helicase C-terminal" evidence="7">
    <location>
        <begin position="242"/>
        <end position="446"/>
    </location>
</feature>
<dbReference type="InterPro" id="IPR050699">
    <property type="entry name" value="RNA-DNA_Helicase"/>
</dbReference>